<dbReference type="GO" id="GO:0016301">
    <property type="term" value="F:kinase activity"/>
    <property type="evidence" value="ECO:0007669"/>
    <property type="project" value="UniProtKB-KW"/>
</dbReference>
<accession>A0A2B4R2K3</accession>
<dbReference type="OrthoDB" id="10261027at2759"/>
<dbReference type="Proteomes" id="UP000225706">
    <property type="component" value="Unassembled WGS sequence"/>
</dbReference>
<comment type="caution">
    <text evidence="1">The sequence shown here is derived from an EMBL/GenBank/DDBJ whole genome shotgun (WGS) entry which is preliminary data.</text>
</comment>
<dbReference type="EMBL" id="LSMT01001285">
    <property type="protein sequence ID" value="PFX12574.1"/>
    <property type="molecule type" value="Genomic_DNA"/>
</dbReference>
<organism evidence="1 2">
    <name type="scientific">Stylophora pistillata</name>
    <name type="common">Smooth cauliflower coral</name>
    <dbReference type="NCBI Taxonomy" id="50429"/>
    <lineage>
        <taxon>Eukaryota</taxon>
        <taxon>Metazoa</taxon>
        <taxon>Cnidaria</taxon>
        <taxon>Anthozoa</taxon>
        <taxon>Hexacorallia</taxon>
        <taxon>Scleractinia</taxon>
        <taxon>Astrocoeniina</taxon>
        <taxon>Pocilloporidae</taxon>
        <taxon>Stylophora</taxon>
    </lineage>
</organism>
<dbReference type="SUPFAM" id="SSF56112">
    <property type="entry name" value="Protein kinase-like (PK-like)"/>
    <property type="match status" value="1"/>
</dbReference>
<dbReference type="AlphaFoldDB" id="A0A2B4R2K3"/>
<keyword evidence="1" id="KW-0808">Transferase</keyword>
<dbReference type="InterPro" id="IPR011009">
    <property type="entry name" value="Kinase-like_dom_sf"/>
</dbReference>
<reference evidence="2" key="1">
    <citation type="journal article" date="2017" name="bioRxiv">
        <title>Comparative analysis of the genomes of Stylophora pistillata and Acropora digitifera provides evidence for extensive differences between species of corals.</title>
        <authorList>
            <person name="Voolstra C.R."/>
            <person name="Li Y."/>
            <person name="Liew Y.J."/>
            <person name="Baumgarten S."/>
            <person name="Zoccola D."/>
            <person name="Flot J.-F."/>
            <person name="Tambutte S."/>
            <person name="Allemand D."/>
            <person name="Aranda M."/>
        </authorList>
    </citation>
    <scope>NUCLEOTIDE SEQUENCE [LARGE SCALE GENOMIC DNA]</scope>
</reference>
<name>A0A2B4R2K3_STYPI</name>
<protein>
    <submittedName>
        <fullName evidence="1">Dual specificity protein kinase shkA</fullName>
    </submittedName>
</protein>
<keyword evidence="2" id="KW-1185">Reference proteome</keyword>
<proteinExistence type="predicted"/>
<evidence type="ECO:0000313" key="1">
    <source>
        <dbReference type="EMBL" id="PFX12574.1"/>
    </source>
</evidence>
<feature type="non-terminal residue" evidence="1">
    <location>
        <position position="1"/>
    </location>
</feature>
<dbReference type="Gene3D" id="1.10.510.10">
    <property type="entry name" value="Transferase(Phosphotransferase) domain 1"/>
    <property type="match status" value="1"/>
</dbReference>
<gene>
    <name evidence="1" type="primary">shkA</name>
    <name evidence="1" type="ORF">AWC38_SpisGene23442</name>
</gene>
<sequence>ADVYSFGLVVLEMSIRELPVPQQHSRQLGKVVDDFLRRLIRECIRPNPDERPDMQRVVAELEQRKAEIAAMN</sequence>
<evidence type="ECO:0000313" key="2">
    <source>
        <dbReference type="Proteomes" id="UP000225706"/>
    </source>
</evidence>
<keyword evidence="1" id="KW-0418">Kinase</keyword>